<name>A0ABW8ZCH9_9BURK</name>
<protein>
    <submittedName>
        <fullName evidence="2">Uncharacterized protein</fullName>
    </submittedName>
</protein>
<dbReference type="Proteomes" id="UP001629214">
    <property type="component" value="Unassembled WGS sequence"/>
</dbReference>
<keyword evidence="1" id="KW-0732">Signal</keyword>
<dbReference type="EMBL" id="JAQQFR010000016">
    <property type="protein sequence ID" value="MFL9880867.1"/>
    <property type="molecule type" value="Genomic_DNA"/>
</dbReference>
<evidence type="ECO:0000313" key="2">
    <source>
        <dbReference type="EMBL" id="MFL9880867.1"/>
    </source>
</evidence>
<comment type="caution">
    <text evidence="2">The sequence shown here is derived from an EMBL/GenBank/DDBJ whole genome shotgun (WGS) entry which is preliminary data.</text>
</comment>
<evidence type="ECO:0000313" key="3">
    <source>
        <dbReference type="Proteomes" id="UP001629214"/>
    </source>
</evidence>
<evidence type="ECO:0000256" key="1">
    <source>
        <dbReference type="SAM" id="SignalP"/>
    </source>
</evidence>
<dbReference type="PROSITE" id="PS51257">
    <property type="entry name" value="PROKAR_LIPOPROTEIN"/>
    <property type="match status" value="1"/>
</dbReference>
<accession>A0ABW8ZCH9</accession>
<sequence length="143" mass="15710">MKTPITACLLALTLAACSTTPPNQQTTPTGQVPLARIYIKSMTTQMPDLAEVQFSRESGFFIGSSPEELAINDVVLAEIWEGERLSIWLKPGTSYTFSVKPMRSLNTNYTIPPATLTLDLKAPSVYKVRIGFDKKGLTLQSQN</sequence>
<organism evidence="2 3">
    <name type="scientific">Herbaspirillum rhizosphaerae</name>
    <dbReference type="NCBI Taxonomy" id="346179"/>
    <lineage>
        <taxon>Bacteria</taxon>
        <taxon>Pseudomonadati</taxon>
        <taxon>Pseudomonadota</taxon>
        <taxon>Betaproteobacteria</taxon>
        <taxon>Burkholderiales</taxon>
        <taxon>Oxalobacteraceae</taxon>
        <taxon>Herbaspirillum</taxon>
    </lineage>
</organism>
<keyword evidence="3" id="KW-1185">Reference proteome</keyword>
<gene>
    <name evidence="2" type="ORF">PQR63_20885</name>
</gene>
<feature type="chain" id="PRO_5045656575" evidence="1">
    <location>
        <begin position="19"/>
        <end position="143"/>
    </location>
</feature>
<feature type="signal peptide" evidence="1">
    <location>
        <begin position="1"/>
        <end position="18"/>
    </location>
</feature>
<dbReference type="RefSeq" id="WP_408169871.1">
    <property type="nucleotide sequence ID" value="NZ_JAQQFR010000016.1"/>
</dbReference>
<reference evidence="2 3" key="1">
    <citation type="journal article" date="2024" name="Chem. Sci.">
        <title>Discovery of megapolipeptins by genome mining of a Burkholderiales bacteria collection.</title>
        <authorList>
            <person name="Paulo B.S."/>
            <person name="Recchia M.J.J."/>
            <person name="Lee S."/>
            <person name="Fergusson C.H."/>
            <person name="Romanowski S.B."/>
            <person name="Hernandez A."/>
            <person name="Krull N."/>
            <person name="Liu D.Y."/>
            <person name="Cavanagh H."/>
            <person name="Bos A."/>
            <person name="Gray C.A."/>
            <person name="Murphy B.T."/>
            <person name="Linington R.G."/>
            <person name="Eustaquio A.S."/>
        </authorList>
    </citation>
    <scope>NUCLEOTIDE SEQUENCE [LARGE SCALE GENOMIC DNA]</scope>
    <source>
        <strain evidence="2 3">RL21-008-BIB-B</strain>
    </source>
</reference>
<proteinExistence type="predicted"/>